<dbReference type="SUPFAM" id="SSF56349">
    <property type="entry name" value="DNA breaking-rejoining enzymes"/>
    <property type="match status" value="1"/>
</dbReference>
<dbReference type="PROSITE" id="PS51900">
    <property type="entry name" value="CB"/>
    <property type="match status" value="1"/>
</dbReference>
<evidence type="ECO:0000259" key="5">
    <source>
        <dbReference type="PROSITE" id="PS51900"/>
    </source>
</evidence>
<sequence>MEKNLTLTALIDAFIVEMERLDYSKSLIRHVKKDCRRFLEYVLETTNQDIFSEEIGVRYLSEKFNYPAHYPVRTPDRVLEAVRCVRRLGEMQLFGAFRRQWSSHKETDWYLNDRRIVNAYLNGVQTADHRESTKALRKHNIKRFYDFMGFRGLCGISDVSAKLISDYTLSLQGCAPTSVQQMLSTLKNYFRFLFRNSYCTKDWSSCIPKVSVKQNLTIPALWEKNEIELLMRSIDRTSPVGKRDYAVILLAVQLGLRSSDIAGLKLESLKWDRNEIDLVQYKTGKRLIHPLCDDVGWAIIDYLRYARPTVESDLVFLTANAPYRKLKSPSVSSILTKYTRLCGITKPSGTTKGVHSLRHGFARRLLEQGTPLPEVSDIMGHVSCSSTTPYLKVDVEGLRKCTLSLPEVMEFE</sequence>
<dbReference type="PANTHER" id="PTHR30349:SF81">
    <property type="entry name" value="TYROSINE RECOMBINASE XERC"/>
    <property type="match status" value="1"/>
</dbReference>
<dbReference type="Gene3D" id="1.10.150.130">
    <property type="match status" value="1"/>
</dbReference>
<comment type="caution">
    <text evidence="6">The sequence shown here is derived from an EMBL/GenBank/DDBJ whole genome shotgun (WGS) entry which is preliminary data.</text>
</comment>
<dbReference type="PROSITE" id="PS51898">
    <property type="entry name" value="TYR_RECOMBINASE"/>
    <property type="match status" value="1"/>
</dbReference>
<dbReference type="InterPro" id="IPR050090">
    <property type="entry name" value="Tyrosine_recombinase_XerCD"/>
</dbReference>
<evidence type="ECO:0000313" key="6">
    <source>
        <dbReference type="EMBL" id="NDL67884.1"/>
    </source>
</evidence>
<dbReference type="Gene3D" id="1.10.443.10">
    <property type="entry name" value="Intergrase catalytic core"/>
    <property type="match status" value="1"/>
</dbReference>
<evidence type="ECO:0000256" key="3">
    <source>
        <dbReference type="PROSITE-ProRule" id="PRU01248"/>
    </source>
</evidence>
<feature type="domain" description="Core-binding (CB)" evidence="5">
    <location>
        <begin position="111"/>
        <end position="194"/>
    </location>
</feature>
<dbReference type="GO" id="GO:0003677">
    <property type="term" value="F:DNA binding"/>
    <property type="evidence" value="ECO:0007669"/>
    <property type="project" value="UniProtKB-UniRule"/>
</dbReference>
<keyword evidence="2" id="KW-0233">DNA recombination</keyword>
<dbReference type="CDD" id="cd01188">
    <property type="entry name" value="INT_RitA_C_like"/>
    <property type="match status" value="1"/>
</dbReference>
<evidence type="ECO:0000313" key="7">
    <source>
        <dbReference type="Proteomes" id="UP000461585"/>
    </source>
</evidence>
<dbReference type="GO" id="GO:0006310">
    <property type="term" value="P:DNA recombination"/>
    <property type="evidence" value="ECO:0007669"/>
    <property type="project" value="UniProtKB-KW"/>
</dbReference>
<organism evidence="6 7">
    <name type="scientific">Anaerotalea alkaliphila</name>
    <dbReference type="NCBI Taxonomy" id="2662126"/>
    <lineage>
        <taxon>Bacteria</taxon>
        <taxon>Bacillati</taxon>
        <taxon>Bacillota</taxon>
        <taxon>Clostridia</taxon>
        <taxon>Eubacteriales</taxon>
        <taxon>Anaerotalea</taxon>
    </lineage>
</organism>
<accession>A0A7X5HWD4</accession>
<name>A0A7X5HWD4_9FIRM</name>
<proteinExistence type="predicted"/>
<dbReference type="InterPro" id="IPR002104">
    <property type="entry name" value="Integrase_catalytic"/>
</dbReference>
<dbReference type="GO" id="GO:0015074">
    <property type="term" value="P:DNA integration"/>
    <property type="evidence" value="ECO:0007669"/>
    <property type="project" value="InterPro"/>
</dbReference>
<dbReference type="InterPro" id="IPR013762">
    <property type="entry name" value="Integrase-like_cat_sf"/>
</dbReference>
<protein>
    <submittedName>
        <fullName evidence="6">Tyrosine-type recombinase/integrase</fullName>
    </submittedName>
</protein>
<dbReference type="InterPro" id="IPR044068">
    <property type="entry name" value="CB"/>
</dbReference>
<dbReference type="RefSeq" id="WP_162370611.1">
    <property type="nucleotide sequence ID" value="NZ_JAAEEH010000023.1"/>
</dbReference>
<dbReference type="Proteomes" id="UP000461585">
    <property type="component" value="Unassembled WGS sequence"/>
</dbReference>
<evidence type="ECO:0000256" key="2">
    <source>
        <dbReference type="ARBA" id="ARBA00023172"/>
    </source>
</evidence>
<dbReference type="EMBL" id="JAAEEH010000023">
    <property type="protein sequence ID" value="NDL67884.1"/>
    <property type="molecule type" value="Genomic_DNA"/>
</dbReference>
<dbReference type="InterPro" id="IPR011010">
    <property type="entry name" value="DNA_brk_join_enz"/>
</dbReference>
<gene>
    <name evidence="6" type="ORF">GXN74_09045</name>
</gene>
<keyword evidence="7" id="KW-1185">Reference proteome</keyword>
<dbReference type="PANTHER" id="PTHR30349">
    <property type="entry name" value="PHAGE INTEGRASE-RELATED"/>
    <property type="match status" value="1"/>
</dbReference>
<evidence type="ECO:0000259" key="4">
    <source>
        <dbReference type="PROSITE" id="PS51898"/>
    </source>
</evidence>
<dbReference type="Pfam" id="PF00589">
    <property type="entry name" value="Phage_integrase"/>
    <property type="match status" value="1"/>
</dbReference>
<reference evidence="6 7" key="1">
    <citation type="submission" date="2020-01" db="EMBL/GenBank/DDBJ databases">
        <title>Anaeroalcalibacter tamaniensis gen. nov., sp. nov., moderately halophilic strictly anaerobic fermenter bacterium from mud volcano of Taman peninsula.</title>
        <authorList>
            <person name="Frolova A."/>
            <person name="Merkel A.Y."/>
            <person name="Slobodkin A.I."/>
        </authorList>
    </citation>
    <scope>NUCLEOTIDE SEQUENCE [LARGE SCALE GENOMIC DNA]</scope>
    <source>
        <strain evidence="6 7">F-3ap</strain>
    </source>
</reference>
<dbReference type="InterPro" id="IPR010998">
    <property type="entry name" value="Integrase_recombinase_N"/>
</dbReference>
<feature type="domain" description="Tyr recombinase" evidence="4">
    <location>
        <begin position="217"/>
        <end position="403"/>
    </location>
</feature>
<dbReference type="AlphaFoldDB" id="A0A7X5HWD4"/>
<keyword evidence="1 3" id="KW-0238">DNA-binding</keyword>
<evidence type="ECO:0000256" key="1">
    <source>
        <dbReference type="ARBA" id="ARBA00023125"/>
    </source>
</evidence>